<evidence type="ECO:0000256" key="2">
    <source>
        <dbReference type="ARBA" id="ARBA00007783"/>
    </source>
</evidence>
<dbReference type="GO" id="GO:0140359">
    <property type="term" value="F:ABC-type transporter activity"/>
    <property type="evidence" value="ECO:0007669"/>
    <property type="project" value="InterPro"/>
</dbReference>
<dbReference type="EMBL" id="FRCX01000014">
    <property type="protein sequence ID" value="SHN42611.1"/>
    <property type="molecule type" value="Genomic_DNA"/>
</dbReference>
<dbReference type="Pfam" id="PF01061">
    <property type="entry name" value="ABC2_membrane"/>
    <property type="match status" value="1"/>
</dbReference>
<feature type="transmembrane region" description="Helical" evidence="9">
    <location>
        <begin position="144"/>
        <end position="171"/>
    </location>
</feature>
<name>A0A1M7R8X6_9BURK</name>
<dbReference type="InterPro" id="IPR047817">
    <property type="entry name" value="ABC2_TM_bact-type"/>
</dbReference>
<feature type="domain" description="ABC transmembrane type-2" evidence="10">
    <location>
        <begin position="34"/>
        <end position="258"/>
    </location>
</feature>
<feature type="transmembrane region" description="Helical" evidence="9">
    <location>
        <begin position="69"/>
        <end position="90"/>
    </location>
</feature>
<proteinExistence type="inferred from homology"/>
<evidence type="ECO:0000256" key="7">
    <source>
        <dbReference type="ARBA" id="ARBA00023047"/>
    </source>
</evidence>
<dbReference type="PANTHER" id="PTHR30413">
    <property type="entry name" value="INNER MEMBRANE TRANSPORT PERMEASE"/>
    <property type="match status" value="1"/>
</dbReference>
<feature type="transmembrane region" description="Helical" evidence="9">
    <location>
        <begin position="234"/>
        <end position="255"/>
    </location>
</feature>
<dbReference type="AlphaFoldDB" id="A0A1M7R8X6"/>
<keyword evidence="12" id="KW-1185">Reference proteome</keyword>
<evidence type="ECO:0000256" key="3">
    <source>
        <dbReference type="ARBA" id="ARBA00022448"/>
    </source>
</evidence>
<dbReference type="InterPro" id="IPR013525">
    <property type="entry name" value="ABC2_TM"/>
</dbReference>
<keyword evidence="8 9" id="KW-0472">Membrane</keyword>
<keyword evidence="5 9" id="KW-0812">Transmembrane</keyword>
<evidence type="ECO:0000256" key="8">
    <source>
        <dbReference type="ARBA" id="ARBA00023136"/>
    </source>
</evidence>
<accession>A0A1M7R8X6</accession>
<keyword evidence="7" id="KW-0762">Sugar transport</keyword>
<comment type="subcellular location">
    <subcellularLocation>
        <location evidence="9">Cell inner membrane</location>
        <topology evidence="9">Multi-pass membrane protein</topology>
    </subcellularLocation>
    <subcellularLocation>
        <location evidence="1">Cell membrane</location>
        <topology evidence="1">Multi-pass membrane protein</topology>
    </subcellularLocation>
</comment>
<dbReference type="RefSeq" id="WP_072788812.1">
    <property type="nucleotide sequence ID" value="NZ_FRCX01000014.1"/>
</dbReference>
<keyword evidence="3 9" id="KW-0813">Transport</keyword>
<dbReference type="STRING" id="551987.SAMN05192549_114123"/>
<dbReference type="PROSITE" id="PS51012">
    <property type="entry name" value="ABC_TM2"/>
    <property type="match status" value="1"/>
</dbReference>
<evidence type="ECO:0000313" key="11">
    <source>
        <dbReference type="EMBL" id="SHN42611.1"/>
    </source>
</evidence>
<dbReference type="GO" id="GO:0015920">
    <property type="term" value="P:lipopolysaccharide transport"/>
    <property type="evidence" value="ECO:0007669"/>
    <property type="project" value="TreeGrafter"/>
</dbReference>
<evidence type="ECO:0000256" key="6">
    <source>
        <dbReference type="ARBA" id="ARBA00022989"/>
    </source>
</evidence>
<dbReference type="GO" id="GO:0005886">
    <property type="term" value="C:plasma membrane"/>
    <property type="evidence" value="ECO:0007669"/>
    <property type="project" value="UniProtKB-SubCell"/>
</dbReference>
<evidence type="ECO:0000256" key="4">
    <source>
        <dbReference type="ARBA" id="ARBA00022475"/>
    </source>
</evidence>
<keyword evidence="7" id="KW-0625">Polysaccharide transport</keyword>
<evidence type="ECO:0000259" key="10">
    <source>
        <dbReference type="PROSITE" id="PS51012"/>
    </source>
</evidence>
<evidence type="ECO:0000256" key="5">
    <source>
        <dbReference type="ARBA" id="ARBA00022692"/>
    </source>
</evidence>
<feature type="transmembrane region" description="Helical" evidence="9">
    <location>
        <begin position="111"/>
        <end position="138"/>
    </location>
</feature>
<evidence type="ECO:0000256" key="1">
    <source>
        <dbReference type="ARBA" id="ARBA00004651"/>
    </source>
</evidence>
<comment type="caution">
    <text evidence="9">Lacks conserved residue(s) required for the propagation of feature annotation.</text>
</comment>
<keyword evidence="6 9" id="KW-1133">Transmembrane helix</keyword>
<sequence>MIVLGRLRNIASYRGFILGSVQREFQSKYRNSILGAAWTVLNPLAMIVVYTVIFSQVMHNRLAGSTSAFGYSIYLCAGVLTWNLFAEITSKAQNVFIENAGLIKKINFPRICLPIIVVSNALLNFAIIFTLFTLFLVFSGDFPGWPYAAMLPVLLLEILLAIGLGMILAVLNVFFRDVGQFFSIALQFWFWFTPVVYPANVLPEGVRAWLAWNPMVPVIAAFQDILVHQRAPDWASLLQPAAVAVILCLLGMQLFRKRAGEMVDEL</sequence>
<reference evidence="12" key="1">
    <citation type="submission" date="2016-11" db="EMBL/GenBank/DDBJ databases">
        <authorList>
            <person name="Varghese N."/>
            <person name="Submissions S."/>
        </authorList>
    </citation>
    <scope>NUCLEOTIDE SEQUENCE [LARGE SCALE GENOMIC DNA]</scope>
    <source>
        <strain evidence="12">Sac-22</strain>
    </source>
</reference>
<organism evidence="11 12">
    <name type="scientific">Duganella sacchari</name>
    <dbReference type="NCBI Taxonomy" id="551987"/>
    <lineage>
        <taxon>Bacteria</taxon>
        <taxon>Pseudomonadati</taxon>
        <taxon>Pseudomonadota</taxon>
        <taxon>Betaproteobacteria</taxon>
        <taxon>Burkholderiales</taxon>
        <taxon>Oxalobacteraceae</taxon>
        <taxon>Telluria group</taxon>
        <taxon>Duganella</taxon>
    </lineage>
</organism>
<evidence type="ECO:0000313" key="12">
    <source>
        <dbReference type="Proteomes" id="UP000184339"/>
    </source>
</evidence>
<dbReference type="OrthoDB" id="9786910at2"/>
<protein>
    <recommendedName>
        <fullName evidence="9">Transport permease protein</fullName>
    </recommendedName>
</protein>
<gene>
    <name evidence="11" type="ORF">SAMN05192549_114123</name>
</gene>
<keyword evidence="4 9" id="KW-1003">Cell membrane</keyword>
<feature type="transmembrane region" description="Helical" evidence="9">
    <location>
        <begin position="33"/>
        <end position="57"/>
    </location>
</feature>
<evidence type="ECO:0000256" key="9">
    <source>
        <dbReference type="RuleBase" id="RU361157"/>
    </source>
</evidence>
<dbReference type="PANTHER" id="PTHR30413:SF10">
    <property type="entry name" value="CAPSULE POLYSACCHARIDE EXPORT INNER-MEMBRANE PROTEIN CTRC"/>
    <property type="match status" value="1"/>
</dbReference>
<dbReference type="Proteomes" id="UP000184339">
    <property type="component" value="Unassembled WGS sequence"/>
</dbReference>
<dbReference type="GO" id="GO:0015774">
    <property type="term" value="P:polysaccharide transport"/>
    <property type="evidence" value="ECO:0007669"/>
    <property type="project" value="UniProtKB-KW"/>
</dbReference>
<comment type="similarity">
    <text evidence="2 9">Belongs to the ABC-2 integral membrane protein family.</text>
</comment>